<gene>
    <name evidence="1" type="ORF">SPARVUS_LOCUS1555687</name>
</gene>
<protein>
    <submittedName>
        <fullName evidence="1">Uncharacterized protein</fullName>
    </submittedName>
</protein>
<reference evidence="1" key="1">
    <citation type="submission" date="2023-05" db="EMBL/GenBank/DDBJ databases">
        <authorList>
            <person name="Stuckert A."/>
        </authorList>
    </citation>
    <scope>NUCLEOTIDE SEQUENCE</scope>
</reference>
<accession>A0ABN9AUP4</accession>
<name>A0ABN9AUP4_9NEOB</name>
<sequence>MAIMCSILRFFEKNLEFTTCGKPNLARSMNLWNFIDRVPLPRPIRCYYGMKRRR</sequence>
<comment type="caution">
    <text evidence="1">The sequence shown here is derived from an EMBL/GenBank/DDBJ whole genome shotgun (WGS) entry which is preliminary data.</text>
</comment>
<proteinExistence type="predicted"/>
<evidence type="ECO:0000313" key="2">
    <source>
        <dbReference type="Proteomes" id="UP001162483"/>
    </source>
</evidence>
<dbReference type="Proteomes" id="UP001162483">
    <property type="component" value="Unassembled WGS sequence"/>
</dbReference>
<dbReference type="EMBL" id="CATNWA010001120">
    <property type="protein sequence ID" value="CAI9539203.1"/>
    <property type="molecule type" value="Genomic_DNA"/>
</dbReference>
<evidence type="ECO:0000313" key="1">
    <source>
        <dbReference type="EMBL" id="CAI9539203.1"/>
    </source>
</evidence>
<keyword evidence="2" id="KW-1185">Reference proteome</keyword>
<organism evidence="1 2">
    <name type="scientific">Staurois parvus</name>
    <dbReference type="NCBI Taxonomy" id="386267"/>
    <lineage>
        <taxon>Eukaryota</taxon>
        <taxon>Metazoa</taxon>
        <taxon>Chordata</taxon>
        <taxon>Craniata</taxon>
        <taxon>Vertebrata</taxon>
        <taxon>Euteleostomi</taxon>
        <taxon>Amphibia</taxon>
        <taxon>Batrachia</taxon>
        <taxon>Anura</taxon>
        <taxon>Neobatrachia</taxon>
        <taxon>Ranoidea</taxon>
        <taxon>Ranidae</taxon>
        <taxon>Staurois</taxon>
    </lineage>
</organism>